<name>A0ABR0E6Z2_ZASCE</name>
<dbReference type="EMBL" id="JAXOVC010000009">
    <property type="protein sequence ID" value="KAK4497184.1"/>
    <property type="molecule type" value="Genomic_DNA"/>
</dbReference>
<dbReference type="Proteomes" id="UP001305779">
    <property type="component" value="Unassembled WGS sequence"/>
</dbReference>
<dbReference type="InterPro" id="IPR010610">
    <property type="entry name" value="EryCIII-like_C"/>
</dbReference>
<gene>
    <name evidence="3" type="ORF">PRZ48_011634</name>
</gene>
<evidence type="ECO:0000313" key="4">
    <source>
        <dbReference type="Proteomes" id="UP001305779"/>
    </source>
</evidence>
<sequence length="504" mass="55787">MAEPIPVLFITHAEYGQANVVLAVAQSLARNADFNITIASFAKLAPRIQEINESNKTLARPITFHTIPGIAMEDLAARQTYANPDSPYAHAPGFLPAISSYGNLEKSAFGWKGSEYVEIFGHCRKLIQEVRPAALVIDVAFFMAADAARDLGCHFVMISPSSVKELLGGILPGAPMFWKWPVMSSGLQFPLSMFDTVKNIVLAICFIYTILQGSHIKDFGKVSNLREEGGKSLTSHQVRKEAGLKYNIPLLEPYRKEDILVTSFTPEADYSGLDKLPSNVKICGPITLPPLRPLIETDAPLLQWLQQRPTVLINLGTHFSADRDASFELAKGIKTVLESREDVQILWKLKFDWSKDAPIRSLIEPFVGSNRLRITPWLRAEPSSLLETGHIVCVVHHGGANSYYEAVRAGIPQLVLPVWWDTYEYAERARYRGIGLVGNVGVAPGVEGTQFSSKLLQILNSPHMTERATEISEACKLRGEGRDLAAAEIAKWARSRKTKVVKED</sequence>
<keyword evidence="1" id="KW-0808">Transferase</keyword>
<accession>A0ABR0E6Z2</accession>
<dbReference type="Pfam" id="PF06722">
    <property type="entry name" value="EryCIII-like_C"/>
    <property type="match status" value="1"/>
</dbReference>
<protein>
    <recommendedName>
        <fullName evidence="2">Erythromycin biosynthesis protein CIII-like C-terminal domain-containing protein</fullName>
    </recommendedName>
</protein>
<dbReference type="InterPro" id="IPR002213">
    <property type="entry name" value="UDP_glucos_trans"/>
</dbReference>
<dbReference type="Gene3D" id="3.40.50.2000">
    <property type="entry name" value="Glycogen Phosphorylase B"/>
    <property type="match status" value="2"/>
</dbReference>
<evidence type="ECO:0000313" key="3">
    <source>
        <dbReference type="EMBL" id="KAK4497184.1"/>
    </source>
</evidence>
<dbReference type="PANTHER" id="PTHR48050">
    <property type="entry name" value="STEROL 3-BETA-GLUCOSYLTRANSFERASE"/>
    <property type="match status" value="1"/>
</dbReference>
<evidence type="ECO:0000259" key="2">
    <source>
        <dbReference type="Pfam" id="PF06722"/>
    </source>
</evidence>
<proteinExistence type="predicted"/>
<comment type="caution">
    <text evidence="3">The sequence shown here is derived from an EMBL/GenBank/DDBJ whole genome shotgun (WGS) entry which is preliminary data.</text>
</comment>
<evidence type="ECO:0000256" key="1">
    <source>
        <dbReference type="ARBA" id="ARBA00022679"/>
    </source>
</evidence>
<dbReference type="SUPFAM" id="SSF53756">
    <property type="entry name" value="UDP-Glycosyltransferase/glycogen phosphorylase"/>
    <property type="match status" value="1"/>
</dbReference>
<dbReference type="CDD" id="cd03784">
    <property type="entry name" value="GT1_Gtf-like"/>
    <property type="match status" value="1"/>
</dbReference>
<organism evidence="3 4">
    <name type="scientific">Zasmidium cellare</name>
    <name type="common">Wine cellar mold</name>
    <name type="synonym">Racodium cellare</name>
    <dbReference type="NCBI Taxonomy" id="395010"/>
    <lineage>
        <taxon>Eukaryota</taxon>
        <taxon>Fungi</taxon>
        <taxon>Dikarya</taxon>
        <taxon>Ascomycota</taxon>
        <taxon>Pezizomycotina</taxon>
        <taxon>Dothideomycetes</taxon>
        <taxon>Dothideomycetidae</taxon>
        <taxon>Mycosphaerellales</taxon>
        <taxon>Mycosphaerellaceae</taxon>
        <taxon>Zasmidium</taxon>
    </lineage>
</organism>
<dbReference type="InterPro" id="IPR050426">
    <property type="entry name" value="Glycosyltransferase_28"/>
</dbReference>
<keyword evidence="4" id="KW-1185">Reference proteome</keyword>
<reference evidence="3 4" key="1">
    <citation type="journal article" date="2023" name="G3 (Bethesda)">
        <title>A chromosome-level genome assembly of Zasmidium syzygii isolated from banana leaves.</title>
        <authorList>
            <person name="van Westerhoven A.C."/>
            <person name="Mehrabi R."/>
            <person name="Talebi R."/>
            <person name="Steentjes M.B.F."/>
            <person name="Corcolon B."/>
            <person name="Chong P.A."/>
            <person name="Kema G.H.J."/>
            <person name="Seidl M.F."/>
        </authorList>
    </citation>
    <scope>NUCLEOTIDE SEQUENCE [LARGE SCALE GENOMIC DNA]</scope>
    <source>
        <strain evidence="3 4">P124</strain>
    </source>
</reference>
<dbReference type="PANTHER" id="PTHR48050:SF13">
    <property type="entry name" value="STEROL 3-BETA-GLUCOSYLTRANSFERASE UGT80A2"/>
    <property type="match status" value="1"/>
</dbReference>
<feature type="domain" description="Erythromycin biosynthesis protein CIII-like C-terminal" evidence="2">
    <location>
        <begin position="392"/>
        <end position="473"/>
    </location>
</feature>